<sequence>MLGGHGGSVSRWNNVAARGDRSSGREEENEERGELFSGYREESEGVRLVVGHREGRRVKPEKVTRWPCR</sequence>
<feature type="region of interest" description="Disordered" evidence="1">
    <location>
        <begin position="1"/>
        <end position="37"/>
    </location>
</feature>
<keyword evidence="3" id="KW-1185">Reference proteome</keyword>
<dbReference type="EMBL" id="JACEIK010015527">
    <property type="protein sequence ID" value="MCE3217036.1"/>
    <property type="molecule type" value="Genomic_DNA"/>
</dbReference>
<gene>
    <name evidence="2" type="ORF">HAX54_010138</name>
</gene>
<protein>
    <submittedName>
        <fullName evidence="2">Uncharacterized protein</fullName>
    </submittedName>
</protein>
<name>A0ABS8WXR5_DATST</name>
<dbReference type="Proteomes" id="UP000823775">
    <property type="component" value="Unassembled WGS sequence"/>
</dbReference>
<proteinExistence type="predicted"/>
<accession>A0ABS8WXR5</accession>
<reference evidence="2 3" key="1">
    <citation type="journal article" date="2021" name="BMC Genomics">
        <title>Datura genome reveals duplications of psychoactive alkaloid biosynthetic genes and high mutation rate following tissue culture.</title>
        <authorList>
            <person name="Rajewski A."/>
            <person name="Carter-House D."/>
            <person name="Stajich J."/>
            <person name="Litt A."/>
        </authorList>
    </citation>
    <scope>NUCLEOTIDE SEQUENCE [LARGE SCALE GENOMIC DNA]</scope>
    <source>
        <strain evidence="2">AR-01</strain>
    </source>
</reference>
<comment type="caution">
    <text evidence="2">The sequence shown here is derived from an EMBL/GenBank/DDBJ whole genome shotgun (WGS) entry which is preliminary data.</text>
</comment>
<evidence type="ECO:0000313" key="3">
    <source>
        <dbReference type="Proteomes" id="UP000823775"/>
    </source>
</evidence>
<evidence type="ECO:0000313" key="2">
    <source>
        <dbReference type="EMBL" id="MCE3217036.1"/>
    </source>
</evidence>
<organism evidence="2 3">
    <name type="scientific">Datura stramonium</name>
    <name type="common">Jimsonweed</name>
    <name type="synonym">Common thornapple</name>
    <dbReference type="NCBI Taxonomy" id="4076"/>
    <lineage>
        <taxon>Eukaryota</taxon>
        <taxon>Viridiplantae</taxon>
        <taxon>Streptophyta</taxon>
        <taxon>Embryophyta</taxon>
        <taxon>Tracheophyta</taxon>
        <taxon>Spermatophyta</taxon>
        <taxon>Magnoliopsida</taxon>
        <taxon>eudicotyledons</taxon>
        <taxon>Gunneridae</taxon>
        <taxon>Pentapetalae</taxon>
        <taxon>asterids</taxon>
        <taxon>lamiids</taxon>
        <taxon>Solanales</taxon>
        <taxon>Solanaceae</taxon>
        <taxon>Solanoideae</taxon>
        <taxon>Datureae</taxon>
        <taxon>Datura</taxon>
    </lineage>
</organism>
<evidence type="ECO:0000256" key="1">
    <source>
        <dbReference type="SAM" id="MobiDB-lite"/>
    </source>
</evidence>